<dbReference type="GO" id="GO:1990810">
    <property type="term" value="P:microtubule anchoring at mitotic spindle pole body"/>
    <property type="evidence" value="ECO:0007669"/>
    <property type="project" value="TreeGrafter"/>
</dbReference>
<dbReference type="OrthoDB" id="308690at2759"/>
<dbReference type="EMBL" id="KN824349">
    <property type="protein sequence ID" value="KIM22754.1"/>
    <property type="molecule type" value="Genomic_DNA"/>
</dbReference>
<dbReference type="GO" id="GO:1990811">
    <property type="term" value="C:MWP complex"/>
    <property type="evidence" value="ECO:0007669"/>
    <property type="project" value="TreeGrafter"/>
</dbReference>
<dbReference type="PANTHER" id="PTHR16220:SF0">
    <property type="entry name" value="WD REPEAT-CONTAINING PROTEIN WRAP73"/>
    <property type="match status" value="1"/>
</dbReference>
<dbReference type="PANTHER" id="PTHR16220">
    <property type="entry name" value="WD REPEAT PROTEIN 8-RELATED"/>
    <property type="match status" value="1"/>
</dbReference>
<dbReference type="AlphaFoldDB" id="A0A0C3ARS7"/>
<dbReference type="InterPro" id="IPR015943">
    <property type="entry name" value="WD40/YVTN_repeat-like_dom_sf"/>
</dbReference>
<dbReference type="GO" id="GO:0005815">
    <property type="term" value="C:microtubule organizing center"/>
    <property type="evidence" value="ECO:0007669"/>
    <property type="project" value="TreeGrafter"/>
</dbReference>
<dbReference type="SUPFAM" id="SSF82171">
    <property type="entry name" value="DPP6 N-terminal domain-like"/>
    <property type="match status" value="1"/>
</dbReference>
<reference evidence="1 2" key="1">
    <citation type="submission" date="2014-04" db="EMBL/GenBank/DDBJ databases">
        <authorList>
            <consortium name="DOE Joint Genome Institute"/>
            <person name="Kuo A."/>
            <person name="Zuccaro A."/>
            <person name="Kohler A."/>
            <person name="Nagy L.G."/>
            <person name="Floudas D."/>
            <person name="Copeland A."/>
            <person name="Barry K.W."/>
            <person name="Cichocki N."/>
            <person name="Veneault-Fourrey C."/>
            <person name="LaButti K."/>
            <person name="Lindquist E.A."/>
            <person name="Lipzen A."/>
            <person name="Lundell T."/>
            <person name="Morin E."/>
            <person name="Murat C."/>
            <person name="Sun H."/>
            <person name="Tunlid A."/>
            <person name="Henrissat B."/>
            <person name="Grigoriev I.V."/>
            <person name="Hibbett D.S."/>
            <person name="Martin F."/>
            <person name="Nordberg H.P."/>
            <person name="Cantor M.N."/>
            <person name="Hua S.X."/>
        </authorList>
    </citation>
    <scope>NUCLEOTIDE SEQUENCE [LARGE SCALE GENOMIC DNA]</scope>
    <source>
        <strain evidence="1 2">MAFF 305830</strain>
    </source>
</reference>
<dbReference type="InterPro" id="IPR052778">
    <property type="entry name" value="Centrosome-WD_assoc"/>
</dbReference>
<gene>
    <name evidence="1" type="ORF">M408DRAFT_28500</name>
</gene>
<dbReference type="STRING" id="933852.A0A0C3ARS7"/>
<sequence>MDFTDLFSHSQGIVHFSPGRNFILSAVKDRLVVRRSDKEGVFQTWAVDCSPSATTALLAKATAKPAPSDGWITHAAWSHDSEYILAVVAKRGVVNVYSMRDDKWTARIEAGAEGLVRAEWAPDSRNIICFSEWGLRVTIWSLSSGTGTYIQFPKHPDRGYAFRKDGRYFILAERHKSKDMMGVYDCPSGYKLMRHFALPTVSLASIALSPTGNNVAIWESAAEFKLVIMNLVGQHLATYVPPDNPLLGIRQVAWHPTGTYLLYILSSLEWKLVATLNLTAKLPSGTTIWREPPNWLANTHNHGFLPFNRTAVTTSAPVVISVSKASTIAPTASVANVSTAPKSGVVSLEFSASGSLLLVTWEQCPNFAFIYNFPGPDEPCNPRLRSVIQCDKPVLYARVSNAPTVKGTTVALCTGTGALYIWNDDRDLSEGGERGELAECVSVPGERRFSCKDIRWSPDGRGLILMDKDLFCAAFEVEGTDDEQETW</sequence>
<evidence type="ECO:0008006" key="3">
    <source>
        <dbReference type="Google" id="ProtNLM"/>
    </source>
</evidence>
<dbReference type="Proteomes" id="UP000054097">
    <property type="component" value="Unassembled WGS sequence"/>
</dbReference>
<evidence type="ECO:0000313" key="1">
    <source>
        <dbReference type="EMBL" id="KIM22754.1"/>
    </source>
</evidence>
<organism evidence="1 2">
    <name type="scientific">Serendipita vermifera MAFF 305830</name>
    <dbReference type="NCBI Taxonomy" id="933852"/>
    <lineage>
        <taxon>Eukaryota</taxon>
        <taxon>Fungi</taxon>
        <taxon>Dikarya</taxon>
        <taxon>Basidiomycota</taxon>
        <taxon>Agaricomycotina</taxon>
        <taxon>Agaricomycetes</taxon>
        <taxon>Sebacinales</taxon>
        <taxon>Serendipitaceae</taxon>
        <taxon>Serendipita</taxon>
    </lineage>
</organism>
<dbReference type="SUPFAM" id="SSF50952">
    <property type="entry name" value="Soluble quinoprotein glucose dehydrogenase"/>
    <property type="match status" value="1"/>
</dbReference>
<dbReference type="Gene3D" id="2.130.10.10">
    <property type="entry name" value="YVTN repeat-like/Quinoprotein amine dehydrogenase"/>
    <property type="match status" value="1"/>
</dbReference>
<dbReference type="InterPro" id="IPR011041">
    <property type="entry name" value="Quinoprot_gluc/sorb_DH_b-prop"/>
</dbReference>
<protein>
    <recommendedName>
        <fullName evidence="3">Anaphase-promoting complex subunit 4 WD40 domain-containing protein</fullName>
    </recommendedName>
</protein>
<evidence type="ECO:0000313" key="2">
    <source>
        <dbReference type="Proteomes" id="UP000054097"/>
    </source>
</evidence>
<accession>A0A0C3ARS7</accession>
<dbReference type="HOGENOM" id="CLU_024072_3_1_1"/>
<keyword evidence="2" id="KW-1185">Reference proteome</keyword>
<reference evidence="2" key="2">
    <citation type="submission" date="2015-01" db="EMBL/GenBank/DDBJ databases">
        <title>Evolutionary Origins and Diversification of the Mycorrhizal Mutualists.</title>
        <authorList>
            <consortium name="DOE Joint Genome Institute"/>
            <consortium name="Mycorrhizal Genomics Consortium"/>
            <person name="Kohler A."/>
            <person name="Kuo A."/>
            <person name="Nagy L.G."/>
            <person name="Floudas D."/>
            <person name="Copeland A."/>
            <person name="Barry K.W."/>
            <person name="Cichocki N."/>
            <person name="Veneault-Fourrey C."/>
            <person name="LaButti K."/>
            <person name="Lindquist E.A."/>
            <person name="Lipzen A."/>
            <person name="Lundell T."/>
            <person name="Morin E."/>
            <person name="Murat C."/>
            <person name="Riley R."/>
            <person name="Ohm R."/>
            <person name="Sun H."/>
            <person name="Tunlid A."/>
            <person name="Henrissat B."/>
            <person name="Grigoriev I.V."/>
            <person name="Hibbett D.S."/>
            <person name="Martin F."/>
        </authorList>
    </citation>
    <scope>NUCLEOTIDE SEQUENCE [LARGE SCALE GENOMIC DNA]</scope>
    <source>
        <strain evidence="2">MAFF 305830</strain>
    </source>
</reference>
<name>A0A0C3ARS7_SERVB</name>
<proteinExistence type="predicted"/>